<feature type="compositionally biased region" description="Basic and acidic residues" evidence="4">
    <location>
        <begin position="17"/>
        <end position="38"/>
    </location>
</feature>
<keyword evidence="7" id="KW-1185">Reference proteome</keyword>
<reference evidence="6" key="1">
    <citation type="journal article" date="2023" name="G3 (Bethesda)">
        <title>Whole genome assembly and annotation of the endangered Caribbean coral Acropora cervicornis.</title>
        <authorList>
            <person name="Selwyn J.D."/>
            <person name="Vollmer S.V."/>
        </authorList>
    </citation>
    <scope>NUCLEOTIDE SEQUENCE</scope>
    <source>
        <strain evidence="6">K2</strain>
    </source>
</reference>
<dbReference type="SUPFAM" id="SSF57903">
    <property type="entry name" value="FYVE/PHD zinc finger"/>
    <property type="match status" value="1"/>
</dbReference>
<evidence type="ECO:0000313" key="7">
    <source>
        <dbReference type="Proteomes" id="UP001249851"/>
    </source>
</evidence>
<keyword evidence="3" id="KW-0862">Zinc</keyword>
<dbReference type="GO" id="GO:0008270">
    <property type="term" value="F:zinc ion binding"/>
    <property type="evidence" value="ECO:0007669"/>
    <property type="project" value="UniProtKB-KW"/>
</dbReference>
<evidence type="ECO:0000259" key="5">
    <source>
        <dbReference type="Pfam" id="PF00628"/>
    </source>
</evidence>
<accession>A0AAD9QNI1</accession>
<evidence type="ECO:0000256" key="1">
    <source>
        <dbReference type="ARBA" id="ARBA00022723"/>
    </source>
</evidence>
<dbReference type="AlphaFoldDB" id="A0AAD9QNI1"/>
<sequence length="335" mass="38606">MSLDAPATKRSVLPMARRIEKKENQLKKTKQLENREGRPYSSRIGIDGDHAAQEIPAPPATQRMRLHHCPRTTILPYLILKHLEGVMMLKSYKLLNRYGKDEFSIYVKPCHVLGASSREKGVIYDLTQTVSGFTDSLPAFRELPPERKSHSQENLVQDLLCKSYEAHNALADVQTLYQLVNKFLNVKLLQKHSFKVSWVAYYQRFLKENKFLVNTLQPLLREKYMSASMAIGVQTQLWVSITYNWCTKEFPRSLCEKKLATNLNVTIERNKLLSNLFGSCYDDVLRGRDAFVCKVRRLDDNEDWLGCEKCGQFFHASCIGVNFAEALQDPVFYCP</sequence>
<keyword evidence="2" id="KW-0863">Zinc-finger</keyword>
<reference evidence="6" key="2">
    <citation type="journal article" date="2023" name="Science">
        <title>Genomic signatures of disease resistance in endangered staghorn corals.</title>
        <authorList>
            <person name="Vollmer S.V."/>
            <person name="Selwyn J.D."/>
            <person name="Despard B.A."/>
            <person name="Roesel C.L."/>
        </authorList>
    </citation>
    <scope>NUCLEOTIDE SEQUENCE</scope>
    <source>
        <strain evidence="6">K2</strain>
    </source>
</reference>
<dbReference type="CDD" id="cd15489">
    <property type="entry name" value="PHD_SF"/>
    <property type="match status" value="1"/>
</dbReference>
<dbReference type="Pfam" id="PF00628">
    <property type="entry name" value="PHD"/>
    <property type="match status" value="1"/>
</dbReference>
<dbReference type="EMBL" id="JARQWQ010000022">
    <property type="protein sequence ID" value="KAK2564599.1"/>
    <property type="molecule type" value="Genomic_DNA"/>
</dbReference>
<dbReference type="GO" id="GO:0003676">
    <property type="term" value="F:nucleic acid binding"/>
    <property type="evidence" value="ECO:0007669"/>
    <property type="project" value="InterPro"/>
</dbReference>
<evidence type="ECO:0000313" key="6">
    <source>
        <dbReference type="EMBL" id="KAK2564599.1"/>
    </source>
</evidence>
<dbReference type="SUPFAM" id="SSF53098">
    <property type="entry name" value="Ribonuclease H-like"/>
    <property type="match status" value="1"/>
</dbReference>
<dbReference type="Proteomes" id="UP001249851">
    <property type="component" value="Unassembled WGS sequence"/>
</dbReference>
<dbReference type="Gene3D" id="3.30.420.10">
    <property type="entry name" value="Ribonuclease H-like superfamily/Ribonuclease H"/>
    <property type="match status" value="1"/>
</dbReference>
<organism evidence="6 7">
    <name type="scientific">Acropora cervicornis</name>
    <name type="common">Staghorn coral</name>
    <dbReference type="NCBI Taxonomy" id="6130"/>
    <lineage>
        <taxon>Eukaryota</taxon>
        <taxon>Metazoa</taxon>
        <taxon>Cnidaria</taxon>
        <taxon>Anthozoa</taxon>
        <taxon>Hexacorallia</taxon>
        <taxon>Scleractinia</taxon>
        <taxon>Astrocoeniina</taxon>
        <taxon>Acroporidae</taxon>
        <taxon>Acropora</taxon>
    </lineage>
</organism>
<name>A0AAD9QNI1_ACRCE</name>
<evidence type="ECO:0000256" key="3">
    <source>
        <dbReference type="ARBA" id="ARBA00022833"/>
    </source>
</evidence>
<comment type="caution">
    <text evidence="6">The sequence shown here is derived from an EMBL/GenBank/DDBJ whole genome shotgun (WGS) entry which is preliminary data.</text>
</comment>
<gene>
    <name evidence="6" type="ORF">P5673_012061</name>
</gene>
<feature type="region of interest" description="Disordered" evidence="4">
    <location>
        <begin position="1"/>
        <end position="51"/>
    </location>
</feature>
<dbReference type="InterPro" id="IPR012337">
    <property type="entry name" value="RNaseH-like_sf"/>
</dbReference>
<evidence type="ECO:0000256" key="4">
    <source>
        <dbReference type="SAM" id="MobiDB-lite"/>
    </source>
</evidence>
<dbReference type="InterPro" id="IPR036397">
    <property type="entry name" value="RNaseH_sf"/>
</dbReference>
<feature type="domain" description="PHD-type" evidence="5">
    <location>
        <begin position="292"/>
        <end position="335"/>
    </location>
</feature>
<dbReference type="InterPro" id="IPR011011">
    <property type="entry name" value="Znf_FYVE_PHD"/>
</dbReference>
<protein>
    <recommendedName>
        <fullName evidence="5">PHD-type domain-containing protein</fullName>
    </recommendedName>
</protein>
<proteinExistence type="predicted"/>
<evidence type="ECO:0000256" key="2">
    <source>
        <dbReference type="ARBA" id="ARBA00022771"/>
    </source>
</evidence>
<dbReference type="InterPro" id="IPR013083">
    <property type="entry name" value="Znf_RING/FYVE/PHD"/>
</dbReference>
<dbReference type="InterPro" id="IPR019787">
    <property type="entry name" value="Znf_PHD-finger"/>
</dbReference>
<dbReference type="Gene3D" id="3.30.40.10">
    <property type="entry name" value="Zinc/RING finger domain, C3HC4 (zinc finger)"/>
    <property type="match status" value="1"/>
</dbReference>
<keyword evidence="1" id="KW-0479">Metal-binding</keyword>